<dbReference type="InterPro" id="IPR014284">
    <property type="entry name" value="RNA_pol_sigma-70_dom"/>
</dbReference>
<dbReference type="PANTHER" id="PTHR30603:SF47">
    <property type="entry name" value="RNA POLYMERASE SIGMA FACTOR SIGD, CHLOROPLASTIC"/>
    <property type="match status" value="1"/>
</dbReference>
<dbReference type="InterPro" id="IPR007627">
    <property type="entry name" value="RNA_pol_sigma70_r2"/>
</dbReference>
<dbReference type="EMBL" id="JAQMWT010000309">
    <property type="protein sequence ID" value="KAJ8605822.1"/>
    <property type="molecule type" value="Genomic_DNA"/>
</dbReference>
<feature type="domain" description="RNA polymerase sigma-70 region 2" evidence="7">
    <location>
        <begin position="71"/>
        <end position="139"/>
    </location>
</feature>
<dbReference type="Gene3D" id="1.20.120.1810">
    <property type="match status" value="1"/>
</dbReference>
<sequence>MVLVWLLALSHRPERLASVAQEEGRLGEVWSRACEELGRTPTPREWAASAGLSVVELEARRRAAREATRELVETHQGLVRSLARKVAWTRRVDVEDLAQEGNLGLVRAIEKYDGTRAKFSTYATIWIRAAMFDLARRSRGAVVLPQRVLDIEAKAGRLLREEEDSATTAAAEIGVSETRLREARRLAQLPTELEEVAAGDADAVVAGLRRDLARAFDAHLDARETRVLRLRPSRRPSGCPRRPSA</sequence>
<evidence type="ECO:0000256" key="5">
    <source>
        <dbReference type="ARBA" id="ARBA00023163"/>
    </source>
</evidence>
<comment type="similarity">
    <text evidence="1">Belongs to the sigma-70 factor family.</text>
</comment>
<dbReference type="PRINTS" id="PR00046">
    <property type="entry name" value="SIGMA70FCT"/>
</dbReference>
<dbReference type="Proteomes" id="UP001230188">
    <property type="component" value="Unassembled WGS sequence"/>
</dbReference>
<evidence type="ECO:0000313" key="8">
    <source>
        <dbReference type="EMBL" id="KAJ8605822.1"/>
    </source>
</evidence>
<accession>A0AAD7UGV7</accession>
<evidence type="ECO:0000256" key="4">
    <source>
        <dbReference type="ARBA" id="ARBA00023125"/>
    </source>
</evidence>
<dbReference type="InterPro" id="IPR013325">
    <property type="entry name" value="RNA_pol_sigma_r2"/>
</dbReference>
<dbReference type="Pfam" id="PF04542">
    <property type="entry name" value="Sigma70_r2"/>
    <property type="match status" value="1"/>
</dbReference>
<dbReference type="GO" id="GO:0006352">
    <property type="term" value="P:DNA-templated transcription initiation"/>
    <property type="evidence" value="ECO:0007669"/>
    <property type="project" value="InterPro"/>
</dbReference>
<evidence type="ECO:0000256" key="2">
    <source>
        <dbReference type="ARBA" id="ARBA00023015"/>
    </source>
</evidence>
<dbReference type="GO" id="GO:0003677">
    <property type="term" value="F:DNA binding"/>
    <property type="evidence" value="ECO:0007669"/>
    <property type="project" value="UniProtKB-KW"/>
</dbReference>
<dbReference type="InterPro" id="IPR000943">
    <property type="entry name" value="RNA_pol_sigma70"/>
</dbReference>
<evidence type="ECO:0000313" key="9">
    <source>
        <dbReference type="Proteomes" id="UP001230188"/>
    </source>
</evidence>
<dbReference type="AlphaFoldDB" id="A0AAD7UGV7"/>
<evidence type="ECO:0000256" key="6">
    <source>
        <dbReference type="SAM" id="SignalP"/>
    </source>
</evidence>
<proteinExistence type="inferred from homology"/>
<feature type="chain" id="PRO_5042013568" description="RNA polymerase sigma-70 region 2 domain-containing protein" evidence="6">
    <location>
        <begin position="18"/>
        <end position="245"/>
    </location>
</feature>
<keyword evidence="2" id="KW-0805">Transcription regulation</keyword>
<organism evidence="8 9">
    <name type="scientific">Chrysophaeum taylorii</name>
    <dbReference type="NCBI Taxonomy" id="2483200"/>
    <lineage>
        <taxon>Eukaryota</taxon>
        <taxon>Sar</taxon>
        <taxon>Stramenopiles</taxon>
        <taxon>Ochrophyta</taxon>
        <taxon>Pelagophyceae</taxon>
        <taxon>Pelagomonadales</taxon>
        <taxon>Pelagomonadaceae</taxon>
        <taxon>Chrysophaeum</taxon>
    </lineage>
</organism>
<dbReference type="PANTHER" id="PTHR30603">
    <property type="entry name" value="RNA POLYMERASE SIGMA FACTOR RPO"/>
    <property type="match status" value="1"/>
</dbReference>
<keyword evidence="5" id="KW-0804">Transcription</keyword>
<dbReference type="NCBIfam" id="TIGR02937">
    <property type="entry name" value="sigma70-ECF"/>
    <property type="match status" value="1"/>
</dbReference>
<comment type="caution">
    <text evidence="8">The sequence shown here is derived from an EMBL/GenBank/DDBJ whole genome shotgun (WGS) entry which is preliminary data.</text>
</comment>
<evidence type="ECO:0000256" key="3">
    <source>
        <dbReference type="ARBA" id="ARBA00023082"/>
    </source>
</evidence>
<keyword evidence="9" id="KW-1185">Reference proteome</keyword>
<name>A0AAD7UGV7_9STRA</name>
<keyword evidence="4" id="KW-0238">DNA-binding</keyword>
<feature type="signal peptide" evidence="6">
    <location>
        <begin position="1"/>
        <end position="17"/>
    </location>
</feature>
<evidence type="ECO:0000256" key="1">
    <source>
        <dbReference type="ARBA" id="ARBA00007788"/>
    </source>
</evidence>
<dbReference type="GO" id="GO:0016987">
    <property type="term" value="F:sigma factor activity"/>
    <property type="evidence" value="ECO:0007669"/>
    <property type="project" value="UniProtKB-KW"/>
</dbReference>
<evidence type="ECO:0000259" key="7">
    <source>
        <dbReference type="Pfam" id="PF04542"/>
    </source>
</evidence>
<dbReference type="SUPFAM" id="SSF88946">
    <property type="entry name" value="Sigma2 domain of RNA polymerase sigma factors"/>
    <property type="match status" value="1"/>
</dbReference>
<dbReference type="InterPro" id="IPR050239">
    <property type="entry name" value="Sigma-70_RNA_pol_init_factors"/>
</dbReference>
<reference evidence="8" key="1">
    <citation type="submission" date="2023-01" db="EMBL/GenBank/DDBJ databases">
        <title>Metagenome sequencing of chrysophaentin producing Chrysophaeum taylorii.</title>
        <authorList>
            <person name="Davison J."/>
            <person name="Bewley C."/>
        </authorList>
    </citation>
    <scope>NUCLEOTIDE SEQUENCE</scope>
    <source>
        <strain evidence="8">NIES-1699</strain>
    </source>
</reference>
<keyword evidence="6" id="KW-0732">Signal</keyword>
<gene>
    <name evidence="8" type="ORF">CTAYLR_000589</name>
</gene>
<protein>
    <recommendedName>
        <fullName evidence="7">RNA polymerase sigma-70 region 2 domain-containing protein</fullName>
    </recommendedName>
</protein>
<keyword evidence="3" id="KW-0731">Sigma factor</keyword>